<name>A0A8R7Q5Q1_TRIUA</name>
<evidence type="ECO:0000313" key="1">
    <source>
        <dbReference type="EnsemblPlants" id="TuG1812G0400002254.01.T01.cds322792"/>
    </source>
</evidence>
<accession>A0A8R7Q5Q1</accession>
<proteinExistence type="predicted"/>
<reference evidence="1" key="3">
    <citation type="submission" date="2022-06" db="UniProtKB">
        <authorList>
            <consortium name="EnsemblPlants"/>
        </authorList>
    </citation>
    <scope>IDENTIFICATION</scope>
</reference>
<reference evidence="2" key="1">
    <citation type="journal article" date="2013" name="Nature">
        <title>Draft genome of the wheat A-genome progenitor Triticum urartu.</title>
        <authorList>
            <person name="Ling H.Q."/>
            <person name="Zhao S."/>
            <person name="Liu D."/>
            <person name="Wang J."/>
            <person name="Sun H."/>
            <person name="Zhang C."/>
            <person name="Fan H."/>
            <person name="Li D."/>
            <person name="Dong L."/>
            <person name="Tao Y."/>
            <person name="Gao C."/>
            <person name="Wu H."/>
            <person name="Li Y."/>
            <person name="Cui Y."/>
            <person name="Guo X."/>
            <person name="Zheng S."/>
            <person name="Wang B."/>
            <person name="Yu K."/>
            <person name="Liang Q."/>
            <person name="Yang W."/>
            <person name="Lou X."/>
            <person name="Chen J."/>
            <person name="Feng M."/>
            <person name="Jian J."/>
            <person name="Zhang X."/>
            <person name="Luo G."/>
            <person name="Jiang Y."/>
            <person name="Liu J."/>
            <person name="Wang Z."/>
            <person name="Sha Y."/>
            <person name="Zhang B."/>
            <person name="Wu H."/>
            <person name="Tang D."/>
            <person name="Shen Q."/>
            <person name="Xue P."/>
            <person name="Zou S."/>
            <person name="Wang X."/>
            <person name="Liu X."/>
            <person name="Wang F."/>
            <person name="Yang Y."/>
            <person name="An X."/>
            <person name="Dong Z."/>
            <person name="Zhang K."/>
            <person name="Zhang X."/>
            <person name="Luo M.C."/>
            <person name="Dvorak J."/>
            <person name="Tong Y."/>
            <person name="Wang J."/>
            <person name="Yang H."/>
            <person name="Li Z."/>
            <person name="Wang D."/>
            <person name="Zhang A."/>
            <person name="Wang J."/>
        </authorList>
    </citation>
    <scope>NUCLEOTIDE SEQUENCE</scope>
    <source>
        <strain evidence="2">cv. G1812</strain>
    </source>
</reference>
<evidence type="ECO:0000313" key="2">
    <source>
        <dbReference type="Proteomes" id="UP000015106"/>
    </source>
</evidence>
<protein>
    <submittedName>
        <fullName evidence="1">Uncharacterized protein</fullName>
    </submittedName>
</protein>
<dbReference type="Proteomes" id="UP000015106">
    <property type="component" value="Chromosome 4"/>
</dbReference>
<dbReference type="AlphaFoldDB" id="A0A8R7Q5Q1"/>
<sequence length="88" mass="10122">MQENVISWLCESEIVLASNLYFSLLLSHQGVGNLKVMVYLAFQPEDRRSKPDRSFLDVNFNAGPWSQLARYIGLGLVFSHWGHLEHLM</sequence>
<dbReference type="Gramene" id="TuG1812G0400002254.01.T01">
    <property type="protein sequence ID" value="TuG1812G0400002254.01.T01.cds322792"/>
    <property type="gene ID" value="TuG1812G0400002254.01"/>
</dbReference>
<keyword evidence="2" id="KW-1185">Reference proteome</keyword>
<organism evidence="1 2">
    <name type="scientific">Triticum urartu</name>
    <name type="common">Red wild einkorn</name>
    <name type="synonym">Crithodium urartu</name>
    <dbReference type="NCBI Taxonomy" id="4572"/>
    <lineage>
        <taxon>Eukaryota</taxon>
        <taxon>Viridiplantae</taxon>
        <taxon>Streptophyta</taxon>
        <taxon>Embryophyta</taxon>
        <taxon>Tracheophyta</taxon>
        <taxon>Spermatophyta</taxon>
        <taxon>Magnoliopsida</taxon>
        <taxon>Liliopsida</taxon>
        <taxon>Poales</taxon>
        <taxon>Poaceae</taxon>
        <taxon>BOP clade</taxon>
        <taxon>Pooideae</taxon>
        <taxon>Triticodae</taxon>
        <taxon>Triticeae</taxon>
        <taxon>Triticinae</taxon>
        <taxon>Triticum</taxon>
    </lineage>
</organism>
<dbReference type="EnsemblPlants" id="TuG1812G0400002254.01.T01">
    <property type="protein sequence ID" value="TuG1812G0400002254.01.T01.cds322792"/>
    <property type="gene ID" value="TuG1812G0400002254.01"/>
</dbReference>
<reference evidence="1" key="2">
    <citation type="submission" date="2018-03" db="EMBL/GenBank/DDBJ databases">
        <title>The Triticum urartu genome reveals the dynamic nature of wheat genome evolution.</title>
        <authorList>
            <person name="Ling H."/>
            <person name="Ma B."/>
            <person name="Shi X."/>
            <person name="Liu H."/>
            <person name="Dong L."/>
            <person name="Sun H."/>
            <person name="Cao Y."/>
            <person name="Gao Q."/>
            <person name="Zheng S."/>
            <person name="Li Y."/>
            <person name="Yu Y."/>
            <person name="Du H."/>
            <person name="Qi M."/>
            <person name="Li Y."/>
            <person name="Yu H."/>
            <person name="Cui Y."/>
            <person name="Wang N."/>
            <person name="Chen C."/>
            <person name="Wu H."/>
            <person name="Zhao Y."/>
            <person name="Zhang J."/>
            <person name="Li Y."/>
            <person name="Zhou W."/>
            <person name="Zhang B."/>
            <person name="Hu W."/>
            <person name="Eijk M."/>
            <person name="Tang J."/>
            <person name="Witsenboer H."/>
            <person name="Zhao S."/>
            <person name="Li Z."/>
            <person name="Zhang A."/>
            <person name="Wang D."/>
            <person name="Liang C."/>
        </authorList>
    </citation>
    <scope>NUCLEOTIDE SEQUENCE [LARGE SCALE GENOMIC DNA]</scope>
    <source>
        <strain evidence="1">cv. G1812</strain>
    </source>
</reference>